<dbReference type="Proteomes" id="UP000292082">
    <property type="component" value="Unassembled WGS sequence"/>
</dbReference>
<feature type="compositionally biased region" description="Polar residues" evidence="1">
    <location>
        <begin position="1"/>
        <end position="11"/>
    </location>
</feature>
<keyword evidence="3" id="KW-1185">Reference proteome</keyword>
<protein>
    <submittedName>
        <fullName evidence="2">Uncharacterized protein</fullName>
    </submittedName>
</protein>
<dbReference type="AlphaFoldDB" id="A0A4Q9NIZ3"/>
<evidence type="ECO:0000313" key="3">
    <source>
        <dbReference type="Proteomes" id="UP000292082"/>
    </source>
</evidence>
<evidence type="ECO:0000256" key="1">
    <source>
        <dbReference type="SAM" id="MobiDB-lite"/>
    </source>
</evidence>
<evidence type="ECO:0000313" key="2">
    <source>
        <dbReference type="EMBL" id="TBU59982.1"/>
    </source>
</evidence>
<feature type="region of interest" description="Disordered" evidence="1">
    <location>
        <begin position="1"/>
        <end position="22"/>
    </location>
</feature>
<feature type="compositionally biased region" description="Basic and acidic residues" evidence="1">
    <location>
        <begin position="12"/>
        <end position="22"/>
    </location>
</feature>
<organism evidence="2 3">
    <name type="scientific">Dichomitus squalens</name>
    <dbReference type="NCBI Taxonomy" id="114155"/>
    <lineage>
        <taxon>Eukaryota</taxon>
        <taxon>Fungi</taxon>
        <taxon>Dikarya</taxon>
        <taxon>Basidiomycota</taxon>
        <taxon>Agaricomycotina</taxon>
        <taxon>Agaricomycetes</taxon>
        <taxon>Polyporales</taxon>
        <taxon>Polyporaceae</taxon>
        <taxon>Dichomitus</taxon>
    </lineage>
</organism>
<reference evidence="2 3" key="1">
    <citation type="submission" date="2019-01" db="EMBL/GenBank/DDBJ databases">
        <title>Draft genome sequences of three monokaryotic isolates of the white-rot basidiomycete fungus Dichomitus squalens.</title>
        <authorList>
            <consortium name="DOE Joint Genome Institute"/>
            <person name="Lopez S.C."/>
            <person name="Andreopoulos B."/>
            <person name="Pangilinan J."/>
            <person name="Lipzen A."/>
            <person name="Riley R."/>
            <person name="Ahrendt S."/>
            <person name="Ng V."/>
            <person name="Barry K."/>
            <person name="Daum C."/>
            <person name="Grigoriev I.V."/>
            <person name="Hilden K.S."/>
            <person name="Makela M.R."/>
            <person name="de Vries R.P."/>
        </authorList>
    </citation>
    <scope>NUCLEOTIDE SEQUENCE [LARGE SCALE GENOMIC DNA]</scope>
    <source>
        <strain evidence="2 3">CBS 464.89</strain>
    </source>
</reference>
<sequence length="116" mass="12779">MCIQLPTSSSRDTQKVQSERRRRLDSLWWPGGWNSGCQRTGQARGLFGADGNRPIHASRASLIVCIRTCRTRSTDATTPLAGATMAMDDASQHFVASAYLTRPRCTQERPARLGSV</sequence>
<proteinExistence type="predicted"/>
<dbReference type="EMBL" id="ML145108">
    <property type="protein sequence ID" value="TBU59982.1"/>
    <property type="molecule type" value="Genomic_DNA"/>
</dbReference>
<gene>
    <name evidence="2" type="ORF">BD310DRAFT_923629</name>
</gene>
<accession>A0A4Q9NIZ3</accession>
<name>A0A4Q9NIZ3_9APHY</name>